<dbReference type="PANTHER" id="PTHR43625">
    <property type="entry name" value="AFLATOXIN B1 ALDEHYDE REDUCTASE"/>
    <property type="match status" value="1"/>
</dbReference>
<dbReference type="InterPro" id="IPR050791">
    <property type="entry name" value="Aldo-Keto_reductase"/>
</dbReference>
<proteinExistence type="predicted"/>
<evidence type="ECO:0000313" key="4">
    <source>
        <dbReference type="Proteomes" id="UP001218218"/>
    </source>
</evidence>
<dbReference type="Proteomes" id="UP001218218">
    <property type="component" value="Unassembled WGS sequence"/>
</dbReference>
<dbReference type="Gene3D" id="3.20.20.100">
    <property type="entry name" value="NADP-dependent oxidoreductase domain"/>
    <property type="match status" value="1"/>
</dbReference>
<organism evidence="3 4">
    <name type="scientific">Mycena albidolilacea</name>
    <dbReference type="NCBI Taxonomy" id="1033008"/>
    <lineage>
        <taxon>Eukaryota</taxon>
        <taxon>Fungi</taxon>
        <taxon>Dikarya</taxon>
        <taxon>Basidiomycota</taxon>
        <taxon>Agaricomycotina</taxon>
        <taxon>Agaricomycetes</taxon>
        <taxon>Agaricomycetidae</taxon>
        <taxon>Agaricales</taxon>
        <taxon>Marasmiineae</taxon>
        <taxon>Mycenaceae</taxon>
        <taxon>Mycena</taxon>
    </lineage>
</organism>
<keyword evidence="4" id="KW-1185">Reference proteome</keyword>
<keyword evidence="1" id="KW-0560">Oxidoreductase</keyword>
<dbReference type="GO" id="GO:0005737">
    <property type="term" value="C:cytoplasm"/>
    <property type="evidence" value="ECO:0007669"/>
    <property type="project" value="TreeGrafter"/>
</dbReference>
<dbReference type="GO" id="GO:0016491">
    <property type="term" value="F:oxidoreductase activity"/>
    <property type="evidence" value="ECO:0007669"/>
    <property type="project" value="UniProtKB-KW"/>
</dbReference>
<reference evidence="3" key="1">
    <citation type="submission" date="2023-03" db="EMBL/GenBank/DDBJ databases">
        <title>Massive genome expansion in bonnet fungi (Mycena s.s.) driven by repeated elements and novel gene families across ecological guilds.</title>
        <authorList>
            <consortium name="Lawrence Berkeley National Laboratory"/>
            <person name="Harder C.B."/>
            <person name="Miyauchi S."/>
            <person name="Viragh M."/>
            <person name="Kuo A."/>
            <person name="Thoen E."/>
            <person name="Andreopoulos B."/>
            <person name="Lu D."/>
            <person name="Skrede I."/>
            <person name="Drula E."/>
            <person name="Henrissat B."/>
            <person name="Morin E."/>
            <person name="Kohler A."/>
            <person name="Barry K."/>
            <person name="LaButti K."/>
            <person name="Morin E."/>
            <person name="Salamov A."/>
            <person name="Lipzen A."/>
            <person name="Mereny Z."/>
            <person name="Hegedus B."/>
            <person name="Baldrian P."/>
            <person name="Stursova M."/>
            <person name="Weitz H."/>
            <person name="Taylor A."/>
            <person name="Grigoriev I.V."/>
            <person name="Nagy L.G."/>
            <person name="Martin F."/>
            <person name="Kauserud H."/>
        </authorList>
    </citation>
    <scope>NUCLEOTIDE SEQUENCE</scope>
    <source>
        <strain evidence="3">CBHHK002</strain>
    </source>
</reference>
<dbReference type="SUPFAM" id="SSF51430">
    <property type="entry name" value="NAD(P)-linked oxidoreductase"/>
    <property type="match status" value="1"/>
</dbReference>
<evidence type="ECO:0000259" key="2">
    <source>
        <dbReference type="Pfam" id="PF00248"/>
    </source>
</evidence>
<feature type="domain" description="NADP-dependent oxidoreductase" evidence="2">
    <location>
        <begin position="74"/>
        <end position="343"/>
    </location>
</feature>
<dbReference type="Pfam" id="PF00248">
    <property type="entry name" value="Aldo_ket_red"/>
    <property type="match status" value="1"/>
</dbReference>
<dbReference type="InterPro" id="IPR023210">
    <property type="entry name" value="NADP_OxRdtase_dom"/>
</dbReference>
<evidence type="ECO:0000313" key="3">
    <source>
        <dbReference type="EMBL" id="KAJ7359133.1"/>
    </source>
</evidence>
<dbReference type="AlphaFoldDB" id="A0AAD7AHF5"/>
<name>A0AAD7AHF5_9AGAR</name>
<dbReference type="EMBL" id="JARIHO010000006">
    <property type="protein sequence ID" value="KAJ7359133.1"/>
    <property type="molecule type" value="Genomic_DNA"/>
</dbReference>
<accession>A0AAD7AHF5</accession>
<gene>
    <name evidence="3" type="ORF">DFH08DRAFT_845139</name>
</gene>
<dbReference type="PANTHER" id="PTHR43625:SF78">
    <property type="entry name" value="PYRIDOXAL REDUCTASE-RELATED"/>
    <property type="match status" value="1"/>
</dbReference>
<dbReference type="CDD" id="cd19077">
    <property type="entry name" value="AKR_AKR8A1-2"/>
    <property type="match status" value="1"/>
</dbReference>
<comment type="caution">
    <text evidence="3">The sequence shown here is derived from an EMBL/GenBank/DDBJ whole genome shotgun (WGS) entry which is preliminary data.</text>
</comment>
<dbReference type="InterPro" id="IPR036812">
    <property type="entry name" value="NAD(P)_OxRdtase_dom_sf"/>
</dbReference>
<protein>
    <submittedName>
        <fullName evidence="3">Aldo/keto reductase</fullName>
    </submittedName>
</protein>
<sequence length="364" mass="39495">MTRKMDGYKTTVVASRKTPSFPSINSSMAKIAHLSGTASKINVGRVAHGLMMMGRTPESTDEVCFASIKAGIDALPTGARMVLNSGDFYSKTLGPENLEMLGRFYTKHPDYADKTFLSVKGAIRNREPDCSMENLRKSVLTIERALGPHKKMDLYEPARIDRSMKIEAIMENLVILLKEGHFAHIGLSECSAETLRRAHAVYPVTAAEIEVNLWSYESETKKVIETARELGIAVFAYSPIGKGFLGGRFSSAADLPTGDYRSRLTRFKDGNLEHNLQVVSALPELAAKKGVTPAQLAIAWVAALGRHVIPLPGSSTASRTLENCAAGDIELSGDEMATMNAIAEAGQVRGDRMAGGPELEHLWG</sequence>
<evidence type="ECO:0000256" key="1">
    <source>
        <dbReference type="ARBA" id="ARBA00023002"/>
    </source>
</evidence>